<dbReference type="GO" id="GO:0005829">
    <property type="term" value="C:cytosol"/>
    <property type="evidence" value="ECO:0007669"/>
    <property type="project" value="TreeGrafter"/>
</dbReference>
<gene>
    <name evidence="4" type="ORF">E6C70_10420</name>
</gene>
<dbReference type="OrthoDB" id="5738083at2"/>
<dbReference type="GO" id="GO:0016627">
    <property type="term" value="F:oxidoreductase activity, acting on the CH-CH group of donors"/>
    <property type="evidence" value="ECO:0007669"/>
    <property type="project" value="TreeGrafter"/>
</dbReference>
<dbReference type="InterPro" id="IPR011576">
    <property type="entry name" value="Pyridox_Oxase_N"/>
</dbReference>
<reference evidence="4 5" key="1">
    <citation type="submission" date="2019-04" db="EMBL/GenBank/DDBJ databases">
        <authorList>
            <person name="Jiang L."/>
        </authorList>
    </citation>
    <scope>NUCLEOTIDE SEQUENCE [LARGE SCALE GENOMIC DNA]</scope>
    <source>
        <strain evidence="4 5">YIM 131861</strain>
    </source>
</reference>
<evidence type="ECO:0000313" key="4">
    <source>
        <dbReference type="EMBL" id="THG33854.1"/>
    </source>
</evidence>
<dbReference type="InterPro" id="IPR019965">
    <property type="entry name" value="PPOX_F420-dep_Rv2061_put"/>
</dbReference>
<dbReference type="PANTHER" id="PTHR35176:SF11">
    <property type="entry name" value="PYRIDOXAMINE 5'-PHOSPHATE OXIDASE FAMILY PROTEIN"/>
    <property type="match status" value="1"/>
</dbReference>
<proteinExistence type="predicted"/>
<dbReference type="RefSeq" id="WP_136424493.1">
    <property type="nucleotide sequence ID" value="NZ_SSSN01000007.1"/>
</dbReference>
<keyword evidence="1 4" id="KW-0560">Oxidoreductase</keyword>
<dbReference type="NCBIfam" id="TIGR03666">
    <property type="entry name" value="Rv2061_F420"/>
    <property type="match status" value="1"/>
</dbReference>
<dbReference type="PANTHER" id="PTHR35176">
    <property type="entry name" value="HEME OXYGENASE HI_0854-RELATED"/>
    <property type="match status" value="1"/>
</dbReference>
<dbReference type="InterPro" id="IPR052019">
    <property type="entry name" value="F420H2_bilvrd_red/Heme_oxyg"/>
</dbReference>
<dbReference type="Pfam" id="PF01243">
    <property type="entry name" value="PNPOx_N"/>
    <property type="match status" value="1"/>
</dbReference>
<organism evidence="4 5">
    <name type="scientific">Orlajensenia flava</name>
    <dbReference type="NCBI Taxonomy" id="2565934"/>
    <lineage>
        <taxon>Bacteria</taxon>
        <taxon>Bacillati</taxon>
        <taxon>Actinomycetota</taxon>
        <taxon>Actinomycetes</taxon>
        <taxon>Micrococcales</taxon>
        <taxon>Microbacteriaceae</taxon>
        <taxon>Orlajensenia</taxon>
    </lineage>
</organism>
<sequence length="136" mass="14990">MSAPTFRSLGDEAFVSLTTFRRSGEPVSTPVWIAPDGDALAVRTTAATGKVKRLRNSSRAQLRPSTRSGKVDPAVEPVEVVAEVLMDPAELQRLTPNFVRKYGVQYRIFMLIERLFANKQRQVVVLHIKPASPTAG</sequence>
<dbReference type="InterPro" id="IPR012349">
    <property type="entry name" value="Split_barrel_FMN-bd"/>
</dbReference>
<dbReference type="EMBL" id="SSSN01000007">
    <property type="protein sequence ID" value="THG33854.1"/>
    <property type="molecule type" value="Genomic_DNA"/>
</dbReference>
<dbReference type="Gene3D" id="2.30.110.10">
    <property type="entry name" value="Electron Transport, Fmn-binding Protein, Chain A"/>
    <property type="match status" value="1"/>
</dbReference>
<feature type="compositionally biased region" description="Polar residues" evidence="2">
    <location>
        <begin position="57"/>
        <end position="68"/>
    </location>
</feature>
<dbReference type="AlphaFoldDB" id="A0A4S4FTU6"/>
<dbReference type="GO" id="GO:0070967">
    <property type="term" value="F:coenzyme F420 binding"/>
    <property type="evidence" value="ECO:0007669"/>
    <property type="project" value="TreeGrafter"/>
</dbReference>
<evidence type="ECO:0000259" key="3">
    <source>
        <dbReference type="Pfam" id="PF01243"/>
    </source>
</evidence>
<evidence type="ECO:0000256" key="1">
    <source>
        <dbReference type="ARBA" id="ARBA00023002"/>
    </source>
</evidence>
<feature type="domain" description="Pyridoxamine 5'-phosphate oxidase N-terminal" evidence="3">
    <location>
        <begin position="11"/>
        <end position="129"/>
    </location>
</feature>
<comment type="caution">
    <text evidence="4">The sequence shown here is derived from an EMBL/GenBank/DDBJ whole genome shotgun (WGS) entry which is preliminary data.</text>
</comment>
<accession>A0A4S4FTU6</accession>
<evidence type="ECO:0000256" key="2">
    <source>
        <dbReference type="SAM" id="MobiDB-lite"/>
    </source>
</evidence>
<dbReference type="EC" id="1.-.-.-" evidence="4"/>
<evidence type="ECO:0000313" key="5">
    <source>
        <dbReference type="Proteomes" id="UP000307380"/>
    </source>
</evidence>
<dbReference type="Proteomes" id="UP000307380">
    <property type="component" value="Unassembled WGS sequence"/>
</dbReference>
<feature type="region of interest" description="Disordered" evidence="2">
    <location>
        <begin position="52"/>
        <end position="71"/>
    </location>
</feature>
<protein>
    <submittedName>
        <fullName evidence="4">PPOX class F420-dependent oxidoreductase</fullName>
        <ecNumber evidence="4">1.-.-.-</ecNumber>
    </submittedName>
</protein>
<name>A0A4S4FTU6_9MICO</name>
<keyword evidence="5" id="KW-1185">Reference proteome</keyword>
<dbReference type="SUPFAM" id="SSF50475">
    <property type="entry name" value="FMN-binding split barrel"/>
    <property type="match status" value="1"/>
</dbReference>